<sequence>MFGDVMERFQNCSESSWMACNNQITSPSFNIALAITVGLSVTTKGPHRKRYLIKNASDASKRYDETGEVGRGVNIIKSHAIRGCASCRYKETCSSVIATCGAARCGEGS</sequence>
<protein>
    <submittedName>
        <fullName evidence="1">Uncharacterized protein</fullName>
    </submittedName>
</protein>
<proteinExistence type="predicted"/>
<keyword evidence="2" id="KW-1185">Reference proteome</keyword>
<comment type="caution">
    <text evidence="1">The sequence shown here is derived from an EMBL/GenBank/DDBJ whole genome shotgun (WGS) entry which is preliminary data.</text>
</comment>
<dbReference type="AlphaFoldDB" id="A0AAV4M8E2"/>
<organism evidence="1 2">
    <name type="scientific">Caerostris extrusa</name>
    <name type="common">Bark spider</name>
    <name type="synonym">Caerostris bankana</name>
    <dbReference type="NCBI Taxonomy" id="172846"/>
    <lineage>
        <taxon>Eukaryota</taxon>
        <taxon>Metazoa</taxon>
        <taxon>Ecdysozoa</taxon>
        <taxon>Arthropoda</taxon>
        <taxon>Chelicerata</taxon>
        <taxon>Arachnida</taxon>
        <taxon>Araneae</taxon>
        <taxon>Araneomorphae</taxon>
        <taxon>Entelegynae</taxon>
        <taxon>Araneoidea</taxon>
        <taxon>Araneidae</taxon>
        <taxon>Caerostris</taxon>
    </lineage>
</organism>
<reference evidence="1 2" key="1">
    <citation type="submission" date="2021-06" db="EMBL/GenBank/DDBJ databases">
        <title>Caerostris extrusa draft genome.</title>
        <authorList>
            <person name="Kono N."/>
            <person name="Arakawa K."/>
        </authorList>
    </citation>
    <scope>NUCLEOTIDE SEQUENCE [LARGE SCALE GENOMIC DNA]</scope>
</reference>
<accession>A0AAV4M8E2</accession>
<evidence type="ECO:0000313" key="1">
    <source>
        <dbReference type="EMBL" id="GIX67094.1"/>
    </source>
</evidence>
<evidence type="ECO:0000313" key="2">
    <source>
        <dbReference type="Proteomes" id="UP001054945"/>
    </source>
</evidence>
<gene>
    <name evidence="1" type="ORF">CEXT_214951</name>
</gene>
<name>A0AAV4M8E2_CAEEX</name>
<dbReference type="Proteomes" id="UP001054945">
    <property type="component" value="Unassembled WGS sequence"/>
</dbReference>
<dbReference type="EMBL" id="BPLR01019374">
    <property type="protein sequence ID" value="GIX67094.1"/>
    <property type="molecule type" value="Genomic_DNA"/>
</dbReference>